<gene>
    <name evidence="2" type="ORF">UFOVP257_347</name>
</gene>
<dbReference type="SUPFAM" id="SSF53335">
    <property type="entry name" value="S-adenosyl-L-methionine-dependent methyltransferases"/>
    <property type="match status" value="1"/>
</dbReference>
<reference evidence="2" key="1">
    <citation type="submission" date="2020-04" db="EMBL/GenBank/DDBJ databases">
        <authorList>
            <person name="Chiriac C."/>
            <person name="Salcher M."/>
            <person name="Ghai R."/>
            <person name="Kavagutti S V."/>
        </authorList>
    </citation>
    <scope>NUCLEOTIDE SEQUENCE</scope>
</reference>
<sequence length="601" mass="67203">MFIADLFESYVSESATQLVVLYPGRFQPFHLGHKEVFQALQAKFGRDHVWIATSNKTEPPRSPFNFSDKTILMHAAGIPSDRIIESTNPYKLPDRFDPANTIFLVAVGAPDRDRLRPDTFKKDGNPTYFKTFTKIEECVSASKHGYVVIANERKKIIEIGKKQFDVSHGTTVREVWNQIRDNPKERQSFILQLYGRDDPEIGRVLDKIQSAEQVTEDIPPPENARKTQIAGTLGTYKKASDIFKQHNVQGKALDFGAGLGKGTAELGSDAESYEPFPNQDFKPHYIDVTKIPDNSYKRIVNLNVLNVVPNTEKHRIRDEIVRNIGRVLAPGGVAIITTRGRDVLTIKGTPGEEPMSMISSIGTYQKGFTQVELREYISSVLGDGFEVKSVKLGPAGVMIKKNESQQGVAEGRENYNGVNILFQKDDDEIFVKASAGGRELGHVLFVIDGDYLMPQDLEVEERFRGQGIAQTMYDYVKSKGYKIRRSGQQTDAGAGFWDKHKGQGQNVWEQGVAEDAAGVGVVKNSKDPRYSMATMGDQNDVDGDTLGKEMAAFYLVGRKPPKTKQKQVKKNIGKGVKESFIKRYKSITEELRDIKIKLGKN</sequence>
<evidence type="ECO:0000313" key="2">
    <source>
        <dbReference type="EMBL" id="CAB4133625.1"/>
    </source>
</evidence>
<dbReference type="InterPro" id="IPR004821">
    <property type="entry name" value="Cyt_trans-like"/>
</dbReference>
<evidence type="ECO:0000259" key="1">
    <source>
        <dbReference type="Pfam" id="PF01467"/>
    </source>
</evidence>
<dbReference type="Gene3D" id="3.40.50.150">
    <property type="entry name" value="Vaccinia Virus protein VP39"/>
    <property type="match status" value="1"/>
</dbReference>
<dbReference type="EMBL" id="LR796274">
    <property type="protein sequence ID" value="CAB4133625.1"/>
    <property type="molecule type" value="Genomic_DNA"/>
</dbReference>
<organism evidence="2">
    <name type="scientific">uncultured Caudovirales phage</name>
    <dbReference type="NCBI Taxonomy" id="2100421"/>
    <lineage>
        <taxon>Viruses</taxon>
        <taxon>Duplodnaviria</taxon>
        <taxon>Heunggongvirae</taxon>
        <taxon>Uroviricota</taxon>
        <taxon>Caudoviricetes</taxon>
        <taxon>Peduoviridae</taxon>
        <taxon>Maltschvirus</taxon>
        <taxon>Maltschvirus maltsch</taxon>
    </lineage>
</organism>
<accession>A0A6J5LHE8</accession>
<proteinExistence type="predicted"/>
<dbReference type="InterPro" id="IPR014729">
    <property type="entry name" value="Rossmann-like_a/b/a_fold"/>
</dbReference>
<dbReference type="Gene3D" id="3.40.50.620">
    <property type="entry name" value="HUPs"/>
    <property type="match status" value="1"/>
</dbReference>
<dbReference type="InterPro" id="IPR016181">
    <property type="entry name" value="Acyl_CoA_acyltransferase"/>
</dbReference>
<keyword evidence="2" id="KW-0808">Transferase</keyword>
<dbReference type="GO" id="GO:0016740">
    <property type="term" value="F:transferase activity"/>
    <property type="evidence" value="ECO:0007669"/>
    <property type="project" value="UniProtKB-KW"/>
</dbReference>
<dbReference type="SUPFAM" id="SSF55729">
    <property type="entry name" value="Acyl-CoA N-acyltransferases (Nat)"/>
    <property type="match status" value="1"/>
</dbReference>
<protein>
    <submittedName>
        <fullName evidence="2">Cytidyltransferase-like domain containing protein</fullName>
    </submittedName>
</protein>
<dbReference type="InterPro" id="IPR029063">
    <property type="entry name" value="SAM-dependent_MTases_sf"/>
</dbReference>
<dbReference type="SUPFAM" id="SSF52374">
    <property type="entry name" value="Nucleotidylyl transferase"/>
    <property type="match status" value="1"/>
</dbReference>
<feature type="domain" description="Cytidyltransferase-like" evidence="1">
    <location>
        <begin position="21"/>
        <end position="85"/>
    </location>
</feature>
<dbReference type="Pfam" id="PF01467">
    <property type="entry name" value="CTP_transf_like"/>
    <property type="match status" value="1"/>
</dbReference>
<name>A0A6J5LHE8_9CAUD</name>